<dbReference type="PANTHER" id="PTHR43522:SF2">
    <property type="entry name" value="TRANSKETOLASE 1-RELATED"/>
    <property type="match status" value="1"/>
</dbReference>
<sequence length="138" mass="15010">MSPDSPSRSSVSGRIQTKETLFMPYSPEPLSPELELQAINTLRMLSVDIVQKANSGHPGTPMGFAAPAFVLWRDYLRINPKNPDWAARDRFVLSAGHASALLYSLLHLTGFGLTLDDLNVLPPSGVSRPPATPNTITQ</sequence>
<evidence type="ECO:0000256" key="1">
    <source>
        <dbReference type="ARBA" id="ARBA00001964"/>
    </source>
</evidence>
<name>T0YCT2_9ZZZZ</name>
<evidence type="ECO:0000256" key="4">
    <source>
        <dbReference type="ARBA" id="ARBA00023052"/>
    </source>
</evidence>
<comment type="caution">
    <text evidence="6">The sequence shown here is derived from an EMBL/GenBank/DDBJ whole genome shotgun (WGS) entry which is preliminary data.</text>
</comment>
<proteinExistence type="predicted"/>
<feature type="domain" description="Transketolase N-terminal" evidence="5">
    <location>
        <begin position="37"/>
        <end position="121"/>
    </location>
</feature>
<reference evidence="6" key="2">
    <citation type="journal article" date="2014" name="ISME J.">
        <title>Microbial stratification in low pH oxic and suboxic macroscopic growths along an acid mine drainage.</title>
        <authorList>
            <person name="Mendez-Garcia C."/>
            <person name="Mesa V."/>
            <person name="Sprenger R.R."/>
            <person name="Richter M."/>
            <person name="Diez M.S."/>
            <person name="Solano J."/>
            <person name="Bargiela R."/>
            <person name="Golyshina O.V."/>
            <person name="Manteca A."/>
            <person name="Ramos J.L."/>
            <person name="Gallego J.R."/>
            <person name="Llorente I."/>
            <person name="Martins Dos Santos V.A."/>
            <person name="Jensen O.N."/>
            <person name="Pelaez A.I."/>
            <person name="Sanchez J."/>
            <person name="Ferrer M."/>
        </authorList>
    </citation>
    <scope>NUCLEOTIDE SEQUENCE</scope>
</reference>
<keyword evidence="6" id="KW-0560">Oxidoreductase</keyword>
<dbReference type="InterPro" id="IPR005474">
    <property type="entry name" value="Transketolase_N"/>
</dbReference>
<keyword evidence="2" id="KW-0808">Transferase</keyword>
<comment type="cofactor">
    <cofactor evidence="1">
        <name>thiamine diphosphate</name>
        <dbReference type="ChEBI" id="CHEBI:58937"/>
    </cofactor>
</comment>
<dbReference type="SUPFAM" id="SSF52518">
    <property type="entry name" value="Thiamin diphosphate-binding fold (THDP-binding)"/>
    <property type="match status" value="1"/>
</dbReference>
<reference evidence="6" key="1">
    <citation type="submission" date="2013-08" db="EMBL/GenBank/DDBJ databases">
        <authorList>
            <person name="Mendez C."/>
            <person name="Richter M."/>
            <person name="Ferrer M."/>
            <person name="Sanchez J."/>
        </authorList>
    </citation>
    <scope>NUCLEOTIDE SEQUENCE</scope>
</reference>
<dbReference type="GO" id="GO:0005829">
    <property type="term" value="C:cytosol"/>
    <property type="evidence" value="ECO:0007669"/>
    <property type="project" value="TreeGrafter"/>
</dbReference>
<gene>
    <name evidence="6" type="ORF">B1A_20648</name>
</gene>
<dbReference type="InterPro" id="IPR033247">
    <property type="entry name" value="Transketolase_fam"/>
</dbReference>
<dbReference type="Pfam" id="PF00456">
    <property type="entry name" value="Transketolase_N"/>
    <property type="match status" value="1"/>
</dbReference>
<evidence type="ECO:0000256" key="3">
    <source>
        <dbReference type="ARBA" id="ARBA00022723"/>
    </source>
</evidence>
<keyword evidence="4" id="KW-0786">Thiamine pyrophosphate</keyword>
<evidence type="ECO:0000259" key="5">
    <source>
        <dbReference type="Pfam" id="PF00456"/>
    </source>
</evidence>
<dbReference type="EMBL" id="AUZX01015242">
    <property type="protein sequence ID" value="EQD29562.1"/>
    <property type="molecule type" value="Genomic_DNA"/>
</dbReference>
<dbReference type="AlphaFoldDB" id="T0YCT2"/>
<feature type="non-terminal residue" evidence="6">
    <location>
        <position position="138"/>
    </location>
</feature>
<accession>T0YCT2</accession>
<evidence type="ECO:0000313" key="6">
    <source>
        <dbReference type="EMBL" id="EQD29562.1"/>
    </source>
</evidence>
<dbReference type="GO" id="GO:0006098">
    <property type="term" value="P:pentose-phosphate shunt"/>
    <property type="evidence" value="ECO:0007669"/>
    <property type="project" value="TreeGrafter"/>
</dbReference>
<dbReference type="InterPro" id="IPR029061">
    <property type="entry name" value="THDP-binding"/>
</dbReference>
<dbReference type="GO" id="GO:0046872">
    <property type="term" value="F:metal ion binding"/>
    <property type="evidence" value="ECO:0007669"/>
    <property type="project" value="UniProtKB-KW"/>
</dbReference>
<protein>
    <submittedName>
        <fullName evidence="6">Transketolase</fullName>
        <ecNumber evidence="6">1.2.4.4</ecNumber>
    </submittedName>
</protein>
<dbReference type="PANTHER" id="PTHR43522">
    <property type="entry name" value="TRANSKETOLASE"/>
    <property type="match status" value="1"/>
</dbReference>
<evidence type="ECO:0000256" key="2">
    <source>
        <dbReference type="ARBA" id="ARBA00022679"/>
    </source>
</evidence>
<dbReference type="EC" id="1.2.4.4" evidence="6"/>
<dbReference type="GO" id="GO:0003863">
    <property type="term" value="F:branched-chain 2-oxo acid dehydrogenase activity"/>
    <property type="evidence" value="ECO:0007669"/>
    <property type="project" value="UniProtKB-EC"/>
</dbReference>
<keyword evidence="3" id="KW-0479">Metal-binding</keyword>
<dbReference type="InterPro" id="IPR049557">
    <property type="entry name" value="Transketolase_CS"/>
</dbReference>
<dbReference type="Gene3D" id="3.40.50.970">
    <property type="match status" value="1"/>
</dbReference>
<dbReference type="PROSITE" id="PS00801">
    <property type="entry name" value="TRANSKETOLASE_1"/>
    <property type="match status" value="1"/>
</dbReference>
<dbReference type="GO" id="GO:0004802">
    <property type="term" value="F:transketolase activity"/>
    <property type="evidence" value="ECO:0007669"/>
    <property type="project" value="TreeGrafter"/>
</dbReference>
<organism evidence="6">
    <name type="scientific">mine drainage metagenome</name>
    <dbReference type="NCBI Taxonomy" id="410659"/>
    <lineage>
        <taxon>unclassified sequences</taxon>
        <taxon>metagenomes</taxon>
        <taxon>ecological metagenomes</taxon>
    </lineage>
</organism>